<evidence type="ECO:0000256" key="1">
    <source>
        <dbReference type="ARBA" id="ARBA00005234"/>
    </source>
</evidence>
<keyword evidence="4" id="KW-0788">Thiol protease</keyword>
<evidence type="ECO:0000313" key="6">
    <source>
        <dbReference type="EMBL" id="CDJ62646.1"/>
    </source>
</evidence>
<keyword evidence="2 6" id="KW-0645">Protease</keyword>
<comment type="similarity">
    <text evidence="1">Belongs to the peptidase C48 family.</text>
</comment>
<gene>
    <name evidence="6" type="ORF">ENH_00022640</name>
</gene>
<organism evidence="6 7">
    <name type="scientific">Eimeria necatrix</name>
    <dbReference type="NCBI Taxonomy" id="51315"/>
    <lineage>
        <taxon>Eukaryota</taxon>
        <taxon>Sar</taxon>
        <taxon>Alveolata</taxon>
        <taxon>Apicomplexa</taxon>
        <taxon>Conoidasida</taxon>
        <taxon>Coccidia</taxon>
        <taxon>Eucoccidiorida</taxon>
        <taxon>Eimeriorina</taxon>
        <taxon>Eimeriidae</taxon>
        <taxon>Eimeria</taxon>
    </lineage>
</organism>
<evidence type="ECO:0000256" key="4">
    <source>
        <dbReference type="ARBA" id="ARBA00022807"/>
    </source>
</evidence>
<name>U6MF52_9EIME</name>
<evidence type="ECO:0000313" key="7">
    <source>
        <dbReference type="Proteomes" id="UP000030754"/>
    </source>
</evidence>
<dbReference type="PROSITE" id="PS50600">
    <property type="entry name" value="ULP_PROTEASE"/>
    <property type="match status" value="1"/>
</dbReference>
<dbReference type="InterPro" id="IPR003653">
    <property type="entry name" value="Peptidase_C48_C"/>
</dbReference>
<protein>
    <submittedName>
        <fullName evidence="6">Ulp1 protease family, C-terminal catalytic domain-containing protein, putative</fullName>
    </submittedName>
</protein>
<dbReference type="GO" id="GO:0016926">
    <property type="term" value="P:protein desumoylation"/>
    <property type="evidence" value="ECO:0007669"/>
    <property type="project" value="UniProtKB-ARBA"/>
</dbReference>
<dbReference type="AlphaFoldDB" id="U6MF52"/>
<dbReference type="InterPro" id="IPR038765">
    <property type="entry name" value="Papain-like_cys_pep_sf"/>
</dbReference>
<evidence type="ECO:0000256" key="2">
    <source>
        <dbReference type="ARBA" id="ARBA00022670"/>
    </source>
</evidence>
<keyword evidence="7" id="KW-1185">Reference proteome</keyword>
<dbReference type="GeneID" id="25472434"/>
<reference evidence="6" key="1">
    <citation type="submission" date="2013-10" db="EMBL/GenBank/DDBJ databases">
        <title>Genomic analysis of the causative agents of coccidiosis in chickens.</title>
        <authorList>
            <person name="Reid A.J."/>
            <person name="Blake D."/>
            <person name="Billington K."/>
            <person name="Browne H."/>
            <person name="Dunn M."/>
            <person name="Hung S."/>
            <person name="Kawahara F."/>
            <person name="Miranda-Saavedra D."/>
            <person name="Mourier T."/>
            <person name="Nagra H."/>
            <person name="Otto T.D."/>
            <person name="Rawlings N."/>
            <person name="Sanchez A."/>
            <person name="Sanders M."/>
            <person name="Subramaniam C."/>
            <person name="Tay Y."/>
            <person name="Dear P."/>
            <person name="Doerig C."/>
            <person name="Gruber A."/>
            <person name="Parkinson J."/>
            <person name="Shirley M."/>
            <person name="Wan K.L."/>
            <person name="Berriman M."/>
            <person name="Tomley F."/>
            <person name="Pain A."/>
        </authorList>
    </citation>
    <scope>NUCLEOTIDE SEQUENCE [LARGE SCALE GENOMIC DNA]</scope>
    <source>
        <strain evidence="6">Houghton</strain>
    </source>
</reference>
<keyword evidence="3" id="KW-0378">Hydrolase</keyword>
<feature type="domain" description="Ubiquitin-like protease family profile" evidence="5">
    <location>
        <begin position="1"/>
        <end position="226"/>
    </location>
</feature>
<dbReference type="Proteomes" id="UP000030754">
    <property type="component" value="Unassembled WGS sequence"/>
</dbReference>
<evidence type="ECO:0000259" key="5">
    <source>
        <dbReference type="PROSITE" id="PS50600"/>
    </source>
</evidence>
<dbReference type="PANTHER" id="PTHR46915:SF2">
    <property type="entry name" value="UBIQUITIN-LIKE PROTEASE 4"/>
    <property type="match status" value="1"/>
</dbReference>
<reference evidence="6" key="2">
    <citation type="submission" date="2013-10" db="EMBL/GenBank/DDBJ databases">
        <authorList>
            <person name="Aslett M."/>
        </authorList>
    </citation>
    <scope>NUCLEOTIDE SEQUENCE [LARGE SCALE GENOMIC DNA]</scope>
    <source>
        <strain evidence="6">Houghton</strain>
    </source>
</reference>
<evidence type="ECO:0000256" key="3">
    <source>
        <dbReference type="ARBA" id="ARBA00022801"/>
    </source>
</evidence>
<dbReference type="EMBL" id="HG722525">
    <property type="protein sequence ID" value="CDJ62646.1"/>
    <property type="molecule type" value="Genomic_DNA"/>
</dbReference>
<dbReference type="Gene3D" id="3.40.395.10">
    <property type="entry name" value="Adenoviral Proteinase, Chain A"/>
    <property type="match status" value="1"/>
</dbReference>
<dbReference type="GO" id="GO:0008234">
    <property type="term" value="F:cysteine-type peptidase activity"/>
    <property type="evidence" value="ECO:0007669"/>
    <property type="project" value="UniProtKB-KW"/>
</dbReference>
<accession>U6MF52</accession>
<proteinExistence type="inferred from homology"/>
<dbReference type="VEuPathDB" id="ToxoDB:ENH_00022640"/>
<dbReference type="Pfam" id="PF02902">
    <property type="entry name" value="Peptidase_C48"/>
    <property type="match status" value="1"/>
</dbReference>
<dbReference type="SUPFAM" id="SSF54001">
    <property type="entry name" value="Cysteine proteinases"/>
    <property type="match status" value="1"/>
</dbReference>
<dbReference type="RefSeq" id="XP_013440008.1">
    <property type="nucleotide sequence ID" value="XM_013584554.1"/>
</dbReference>
<dbReference type="OrthoDB" id="347592at2759"/>
<dbReference type="GO" id="GO:0006508">
    <property type="term" value="P:proteolysis"/>
    <property type="evidence" value="ECO:0007669"/>
    <property type="project" value="UniProtKB-KW"/>
</dbReference>
<dbReference type="PANTHER" id="PTHR46915">
    <property type="entry name" value="UBIQUITIN-LIKE PROTEASE 4-RELATED"/>
    <property type="match status" value="1"/>
</dbReference>
<sequence>MGQRCEIEAHSRLTRWLKKEVTPLPRKDFIFIPVHHKHQHWSLAVVVCPWRALNPTQKSGGEKAVRSAAVTVKCKPEANRSVRNFQLSFSPGMHAQQAGVERPVSSALAEKLAPPPVVQHQAVELPTPLKTQGPHTHRGCRAKARLFYVDSMGLRSVFDRSRGRLKRFLRHEFEHRCGGEMNCGQEVELCTESCCWHDGVSCTLHTPRQQNGYDCGVFVVEYVYFLTRNLNAIETLLLGPSRDFQPQQRSCREQTPDATASFVPHNWFVHPGTRVEAANHGKMLEATLGFYCHCMDVGIPKEMPRVVSSASGLASSLKVHSAGFGQMHTAMHGFAAADTSRQQELRQQAGTRQSPLNTALAGASFVTRTLTPPPVELVCRSMIPPDVPQLHDEKASVGDVWRAKDQSTTSKLSSAEPESMRHWKATLAFQGPLWGPLAPSISKRRSAHTKWFSQARVTERRSQLHKMLLFMRQNVLWQEDPKLVAHLKSLFLDIERSCH</sequence>